<dbReference type="GO" id="GO:0008010">
    <property type="term" value="F:structural constituent of chitin-based larval cuticle"/>
    <property type="evidence" value="ECO:0007669"/>
    <property type="project" value="TreeGrafter"/>
</dbReference>
<evidence type="ECO:0000256" key="2">
    <source>
        <dbReference type="SAM" id="SignalP"/>
    </source>
</evidence>
<accession>A0A6A4KBI7</accession>
<protein>
    <submittedName>
        <fullName evidence="3">Uncharacterized protein</fullName>
    </submittedName>
</protein>
<feature type="signal peptide" evidence="2">
    <location>
        <begin position="1"/>
        <end position="21"/>
    </location>
</feature>
<gene>
    <name evidence="3" type="ORF">GE061_011726</name>
</gene>
<comment type="caution">
    <text evidence="3">The sequence shown here is derived from an EMBL/GenBank/DDBJ whole genome shotgun (WGS) entry which is preliminary data.</text>
</comment>
<evidence type="ECO:0000313" key="4">
    <source>
        <dbReference type="Proteomes" id="UP000466442"/>
    </source>
</evidence>
<dbReference type="PROSITE" id="PS51155">
    <property type="entry name" value="CHIT_BIND_RR_2"/>
    <property type="match status" value="1"/>
</dbReference>
<feature type="compositionally biased region" description="Low complexity" evidence="1">
    <location>
        <begin position="40"/>
        <end position="55"/>
    </location>
</feature>
<dbReference type="PANTHER" id="PTHR10380:SF234">
    <property type="entry name" value="CUTICULAR PROTEIN 97EA, ISOFORM A"/>
    <property type="match status" value="1"/>
</dbReference>
<feature type="chain" id="PRO_5043602085" evidence="2">
    <location>
        <begin position="22"/>
        <end position="352"/>
    </location>
</feature>
<dbReference type="Pfam" id="PF00379">
    <property type="entry name" value="Chitin_bind_4"/>
    <property type="match status" value="1"/>
</dbReference>
<proteinExistence type="predicted"/>
<feature type="region of interest" description="Disordered" evidence="1">
    <location>
        <begin position="218"/>
        <end position="268"/>
    </location>
</feature>
<dbReference type="InterPro" id="IPR000618">
    <property type="entry name" value="Insect_cuticle"/>
</dbReference>
<feature type="compositionally biased region" description="Pro residues" evidence="1">
    <location>
        <begin position="224"/>
        <end position="234"/>
    </location>
</feature>
<dbReference type="PANTHER" id="PTHR10380">
    <property type="entry name" value="CUTICLE PROTEIN"/>
    <property type="match status" value="1"/>
</dbReference>
<keyword evidence="4" id="KW-1185">Reference proteome</keyword>
<organism evidence="3 4">
    <name type="scientific">Apolygus lucorum</name>
    <name type="common">Small green plant bug</name>
    <name type="synonym">Lygocoris lucorum</name>
    <dbReference type="NCBI Taxonomy" id="248454"/>
    <lineage>
        <taxon>Eukaryota</taxon>
        <taxon>Metazoa</taxon>
        <taxon>Ecdysozoa</taxon>
        <taxon>Arthropoda</taxon>
        <taxon>Hexapoda</taxon>
        <taxon>Insecta</taxon>
        <taxon>Pterygota</taxon>
        <taxon>Neoptera</taxon>
        <taxon>Paraneoptera</taxon>
        <taxon>Hemiptera</taxon>
        <taxon>Heteroptera</taxon>
        <taxon>Panheteroptera</taxon>
        <taxon>Cimicomorpha</taxon>
        <taxon>Miridae</taxon>
        <taxon>Mirini</taxon>
        <taxon>Apolygus</taxon>
    </lineage>
</organism>
<evidence type="ECO:0000313" key="3">
    <source>
        <dbReference type="EMBL" id="KAF6213997.1"/>
    </source>
</evidence>
<feature type="region of interest" description="Disordered" evidence="1">
    <location>
        <begin position="136"/>
        <end position="190"/>
    </location>
</feature>
<reference evidence="3" key="1">
    <citation type="journal article" date="2021" name="Mol. Ecol. Resour.">
        <title>Apolygus lucorum genome provides insights into omnivorousness and mesophyll feeding.</title>
        <authorList>
            <person name="Liu Y."/>
            <person name="Liu H."/>
            <person name="Wang H."/>
            <person name="Huang T."/>
            <person name="Liu B."/>
            <person name="Yang B."/>
            <person name="Yin L."/>
            <person name="Li B."/>
            <person name="Zhang Y."/>
            <person name="Zhang S."/>
            <person name="Jiang F."/>
            <person name="Zhang X."/>
            <person name="Ren Y."/>
            <person name="Wang B."/>
            <person name="Wang S."/>
            <person name="Lu Y."/>
            <person name="Wu K."/>
            <person name="Fan W."/>
            <person name="Wang G."/>
        </authorList>
    </citation>
    <scope>NUCLEOTIDE SEQUENCE</scope>
    <source>
        <strain evidence="3">12Hb</strain>
    </source>
</reference>
<dbReference type="OrthoDB" id="6371055at2759"/>
<dbReference type="Proteomes" id="UP000466442">
    <property type="component" value="Unassembled WGS sequence"/>
</dbReference>
<dbReference type="EMBL" id="WIXP02000003">
    <property type="protein sequence ID" value="KAF6213997.1"/>
    <property type="molecule type" value="Genomic_DNA"/>
</dbReference>
<sequence>MTTKIFVALVCGVCLVALAHGQRQNYQEEPQYYDEPAPAPQRAAPARTYTRPTAQHDSAPKAAPPPPVAILKQINKHNEDGSYTYGYEGGDGSFKIETKLPTGEVMGKYGYVDDTGKVRVVEYGANRYGFMPAGEGITVAPPTLVDETTDKNGNKIVQDYDESPAPAPRPASRQSAKARPAPRPAPAPVQYDDYQDEQQYEQPAPRPQPQFQRPAFAPVQAAPAPRPAPRPLPQAPSYETIEQHFGPNPNRASFSTPPRPAFAAVPASRPAPVNLGPVPPRPQIPGAVPAPVYEEVSAPRPAPARLPVPAPQRAPAGRALQGGSGILDQLAKDYALPAGGAGANVDISFSSY</sequence>
<name>A0A6A4KBI7_APOLU</name>
<dbReference type="InterPro" id="IPR050468">
    <property type="entry name" value="Cuticle_Struct_Prot"/>
</dbReference>
<dbReference type="GO" id="GO:0062129">
    <property type="term" value="C:chitin-based extracellular matrix"/>
    <property type="evidence" value="ECO:0007669"/>
    <property type="project" value="TreeGrafter"/>
</dbReference>
<evidence type="ECO:0000256" key="1">
    <source>
        <dbReference type="SAM" id="MobiDB-lite"/>
    </source>
</evidence>
<feature type="compositionally biased region" description="Low complexity" evidence="1">
    <location>
        <begin position="170"/>
        <end position="179"/>
    </location>
</feature>
<dbReference type="AlphaFoldDB" id="A0A6A4KBI7"/>
<keyword evidence="2" id="KW-0732">Signal</keyword>
<feature type="region of interest" description="Disordered" evidence="1">
    <location>
        <begin position="30"/>
        <end position="67"/>
    </location>
</feature>